<gene>
    <name evidence="11" type="ORF">FHS92_002055</name>
</gene>
<dbReference type="InterPro" id="IPR002934">
    <property type="entry name" value="Polymerase_NTP_transf_dom"/>
</dbReference>
<dbReference type="Pfam" id="PF01909">
    <property type="entry name" value="NTP_transf_2"/>
    <property type="match status" value="1"/>
</dbReference>
<name>A0A841J482_9SPHN</name>
<dbReference type="SUPFAM" id="SSF81301">
    <property type="entry name" value="Nucleotidyltransferase"/>
    <property type="match status" value="1"/>
</dbReference>
<keyword evidence="5" id="KW-0479">Metal-binding</keyword>
<protein>
    <recommendedName>
        <fullName evidence="10">Polymerase nucleotidyl transferase domain-containing protein</fullName>
    </recommendedName>
</protein>
<dbReference type="GO" id="GO:0016779">
    <property type="term" value="F:nucleotidyltransferase activity"/>
    <property type="evidence" value="ECO:0007669"/>
    <property type="project" value="UniProtKB-KW"/>
</dbReference>
<sequence length="98" mass="10644">MTREEAITRIRAHEAELRAAGMSALYLFGSTARGEAGAGSDVDLSCDLKDGEPIGLLDFIGMQQHLEAILGARVDLVESACLYPRIERHAAPDMVRVF</sequence>
<evidence type="ECO:0000256" key="9">
    <source>
        <dbReference type="ARBA" id="ARBA00038276"/>
    </source>
</evidence>
<dbReference type="CDD" id="cd05403">
    <property type="entry name" value="NT_KNTase_like"/>
    <property type="match status" value="1"/>
</dbReference>
<dbReference type="InterPro" id="IPR043519">
    <property type="entry name" value="NT_sf"/>
</dbReference>
<evidence type="ECO:0000256" key="1">
    <source>
        <dbReference type="ARBA" id="ARBA00001946"/>
    </source>
</evidence>
<proteinExistence type="inferred from homology"/>
<dbReference type="Gene3D" id="3.30.460.10">
    <property type="entry name" value="Beta Polymerase, domain 2"/>
    <property type="match status" value="1"/>
</dbReference>
<evidence type="ECO:0000313" key="12">
    <source>
        <dbReference type="Proteomes" id="UP000552700"/>
    </source>
</evidence>
<dbReference type="InterPro" id="IPR052038">
    <property type="entry name" value="Type-VII_TA_antitoxin"/>
</dbReference>
<accession>A0A841J482</accession>
<evidence type="ECO:0000256" key="8">
    <source>
        <dbReference type="ARBA" id="ARBA00022842"/>
    </source>
</evidence>
<keyword evidence="8" id="KW-0460">Magnesium</keyword>
<dbReference type="PANTHER" id="PTHR33571">
    <property type="entry name" value="SSL8005 PROTEIN"/>
    <property type="match status" value="1"/>
</dbReference>
<evidence type="ECO:0000256" key="7">
    <source>
        <dbReference type="ARBA" id="ARBA00022840"/>
    </source>
</evidence>
<evidence type="ECO:0000259" key="10">
    <source>
        <dbReference type="Pfam" id="PF01909"/>
    </source>
</evidence>
<feature type="domain" description="Polymerase nucleotidyl transferase" evidence="10">
    <location>
        <begin position="24"/>
        <end position="81"/>
    </location>
</feature>
<comment type="caution">
    <text evidence="11">The sequence shown here is derived from an EMBL/GenBank/DDBJ whole genome shotgun (WGS) entry which is preliminary data.</text>
</comment>
<evidence type="ECO:0000256" key="6">
    <source>
        <dbReference type="ARBA" id="ARBA00022741"/>
    </source>
</evidence>
<keyword evidence="12" id="KW-1185">Reference proteome</keyword>
<dbReference type="GO" id="GO:0005524">
    <property type="term" value="F:ATP binding"/>
    <property type="evidence" value="ECO:0007669"/>
    <property type="project" value="UniProtKB-KW"/>
</dbReference>
<organism evidence="11 12">
    <name type="scientific">Sphingobium subterraneum</name>
    <dbReference type="NCBI Taxonomy" id="627688"/>
    <lineage>
        <taxon>Bacteria</taxon>
        <taxon>Pseudomonadati</taxon>
        <taxon>Pseudomonadota</taxon>
        <taxon>Alphaproteobacteria</taxon>
        <taxon>Sphingomonadales</taxon>
        <taxon>Sphingomonadaceae</taxon>
        <taxon>Sphingobium</taxon>
    </lineage>
</organism>
<dbReference type="EMBL" id="JACIJP010000002">
    <property type="protein sequence ID" value="MBB6124326.1"/>
    <property type="molecule type" value="Genomic_DNA"/>
</dbReference>
<dbReference type="Proteomes" id="UP000552700">
    <property type="component" value="Unassembled WGS sequence"/>
</dbReference>
<keyword evidence="3" id="KW-0808">Transferase</keyword>
<keyword evidence="2" id="KW-1277">Toxin-antitoxin system</keyword>
<comment type="similarity">
    <text evidence="9">Belongs to the MntA antitoxin family.</text>
</comment>
<keyword evidence="6" id="KW-0547">Nucleotide-binding</keyword>
<dbReference type="PANTHER" id="PTHR33571:SF12">
    <property type="entry name" value="BSL3053 PROTEIN"/>
    <property type="match status" value="1"/>
</dbReference>
<comment type="cofactor">
    <cofactor evidence="1">
        <name>Mg(2+)</name>
        <dbReference type="ChEBI" id="CHEBI:18420"/>
    </cofactor>
</comment>
<evidence type="ECO:0000256" key="2">
    <source>
        <dbReference type="ARBA" id="ARBA00022649"/>
    </source>
</evidence>
<reference evidence="11 12" key="1">
    <citation type="submission" date="2020-08" db="EMBL/GenBank/DDBJ databases">
        <title>Genomic Encyclopedia of Type Strains, Phase IV (KMG-IV): sequencing the most valuable type-strain genomes for metagenomic binning, comparative biology and taxonomic classification.</title>
        <authorList>
            <person name="Goeker M."/>
        </authorList>
    </citation>
    <scope>NUCLEOTIDE SEQUENCE [LARGE SCALE GENOMIC DNA]</scope>
    <source>
        <strain evidence="11 12">DSM 102255</strain>
    </source>
</reference>
<evidence type="ECO:0000256" key="5">
    <source>
        <dbReference type="ARBA" id="ARBA00022723"/>
    </source>
</evidence>
<evidence type="ECO:0000256" key="4">
    <source>
        <dbReference type="ARBA" id="ARBA00022695"/>
    </source>
</evidence>
<evidence type="ECO:0000256" key="3">
    <source>
        <dbReference type="ARBA" id="ARBA00022679"/>
    </source>
</evidence>
<dbReference type="RefSeq" id="WP_184080142.1">
    <property type="nucleotide sequence ID" value="NZ_JACIJP010000002.1"/>
</dbReference>
<keyword evidence="4" id="KW-0548">Nucleotidyltransferase</keyword>
<dbReference type="GO" id="GO:0046872">
    <property type="term" value="F:metal ion binding"/>
    <property type="evidence" value="ECO:0007669"/>
    <property type="project" value="UniProtKB-KW"/>
</dbReference>
<dbReference type="AlphaFoldDB" id="A0A841J482"/>
<evidence type="ECO:0000313" key="11">
    <source>
        <dbReference type="EMBL" id="MBB6124326.1"/>
    </source>
</evidence>
<keyword evidence="7" id="KW-0067">ATP-binding</keyword>